<dbReference type="CDD" id="cd06225">
    <property type="entry name" value="HAMP"/>
    <property type="match status" value="1"/>
</dbReference>
<keyword evidence="4" id="KW-0597">Phosphoprotein</keyword>
<feature type="domain" description="Histidine kinase" evidence="12">
    <location>
        <begin position="270"/>
        <end position="485"/>
    </location>
</feature>
<comment type="caution">
    <text evidence="14">The sequence shown here is derived from an EMBL/GenBank/DDBJ whole genome shotgun (WGS) entry which is preliminary data.</text>
</comment>
<evidence type="ECO:0000256" key="8">
    <source>
        <dbReference type="ARBA" id="ARBA00022989"/>
    </source>
</evidence>
<dbReference type="PRINTS" id="PR00344">
    <property type="entry name" value="BCTRLSENSOR"/>
</dbReference>
<dbReference type="PANTHER" id="PTHR45436">
    <property type="entry name" value="SENSOR HISTIDINE KINASE YKOH"/>
    <property type="match status" value="1"/>
</dbReference>
<dbReference type="Gene3D" id="1.10.287.130">
    <property type="match status" value="1"/>
</dbReference>
<dbReference type="SUPFAM" id="SSF55874">
    <property type="entry name" value="ATPase domain of HSP90 chaperone/DNA topoisomerase II/histidine kinase"/>
    <property type="match status" value="1"/>
</dbReference>
<keyword evidence="6 11" id="KW-0812">Transmembrane</keyword>
<evidence type="ECO:0000256" key="10">
    <source>
        <dbReference type="ARBA" id="ARBA00023136"/>
    </source>
</evidence>
<accession>A0ABV4YBM6</accession>
<dbReference type="CDD" id="cd00075">
    <property type="entry name" value="HATPase"/>
    <property type="match status" value="1"/>
</dbReference>
<evidence type="ECO:0000256" key="6">
    <source>
        <dbReference type="ARBA" id="ARBA00022692"/>
    </source>
</evidence>
<organism evidence="14 15">
    <name type="scientific">Floridaenema fluviatile BLCC-F154</name>
    <dbReference type="NCBI Taxonomy" id="3153640"/>
    <lineage>
        <taxon>Bacteria</taxon>
        <taxon>Bacillati</taxon>
        <taxon>Cyanobacteriota</taxon>
        <taxon>Cyanophyceae</taxon>
        <taxon>Oscillatoriophycideae</taxon>
        <taxon>Aerosakkonematales</taxon>
        <taxon>Aerosakkonemataceae</taxon>
        <taxon>Floridanema</taxon>
        <taxon>Floridanema fluviatile</taxon>
    </lineage>
</organism>
<dbReference type="InterPro" id="IPR004358">
    <property type="entry name" value="Sig_transdc_His_kin-like_C"/>
</dbReference>
<evidence type="ECO:0000256" key="7">
    <source>
        <dbReference type="ARBA" id="ARBA00022777"/>
    </source>
</evidence>
<evidence type="ECO:0000259" key="12">
    <source>
        <dbReference type="PROSITE" id="PS50109"/>
    </source>
</evidence>
<evidence type="ECO:0000256" key="4">
    <source>
        <dbReference type="ARBA" id="ARBA00022553"/>
    </source>
</evidence>
<dbReference type="Pfam" id="PF02518">
    <property type="entry name" value="HATPase_c"/>
    <property type="match status" value="1"/>
</dbReference>
<dbReference type="InterPro" id="IPR005467">
    <property type="entry name" value="His_kinase_dom"/>
</dbReference>
<keyword evidence="5" id="KW-0808">Transferase</keyword>
<dbReference type="Pfam" id="PF00512">
    <property type="entry name" value="HisKA"/>
    <property type="match status" value="1"/>
</dbReference>
<name>A0ABV4YBM6_9CYAN</name>
<dbReference type="SMART" id="SM00387">
    <property type="entry name" value="HATPase_c"/>
    <property type="match status" value="1"/>
</dbReference>
<comment type="catalytic activity">
    <reaction evidence="1">
        <text>ATP + protein L-histidine = ADP + protein N-phospho-L-histidine.</text>
        <dbReference type="EC" id="2.7.13.3"/>
    </reaction>
</comment>
<feature type="transmembrane region" description="Helical" evidence="11">
    <location>
        <begin position="180"/>
        <end position="199"/>
    </location>
</feature>
<dbReference type="Proteomes" id="UP001576776">
    <property type="component" value="Unassembled WGS sequence"/>
</dbReference>
<dbReference type="EC" id="2.7.13.3" evidence="3"/>
<evidence type="ECO:0000256" key="2">
    <source>
        <dbReference type="ARBA" id="ARBA00004370"/>
    </source>
</evidence>
<comment type="subcellular location">
    <subcellularLocation>
        <location evidence="2">Membrane</location>
    </subcellularLocation>
</comment>
<sequence length="488" mass="54448">MKLNRSIRSLINSFTGKRISTSSLQFRLTLELVALSILGLGSVAFWAGWQMEQNLIAAHKQTLEYIARRFPEQVQLYSEMGVLETGLELTINKVSTPSLAVWVKSDDGRLVVQSSHLESDSLEIRRVAAMTDVPKKPQIVRFGDRDIVLCGSPLALNGKPFGKLYLSQDITEDRQKLNAGLSRLLLVSVLAIVILIVAISKRICKAMQPLEQMSLVASAISADDLTDNLKAAKLQLNQAPDEILGLAKAFNEMLFRLSGSWEQQRQFVDNVSHELRTPLTVVVGYLQSLLRRSNNLSAYQQQALETATAEAERTIRMLQDLLDLARADSGNLHFRLNPIMLNTLVAEVAAMSQKVSNRQINVLTTDEDVVICADQDRLQQVLINLVDNAIKYSAPEQSVDLILEQTEQLAMIHVRDRGIGIPLNHQNRIFERFYRVDESMTRSRDGTGLGLAIVKSLIEGMEGRITLRSKPGEGSIFTITLPLWKPPL</sequence>
<dbReference type="PROSITE" id="PS50109">
    <property type="entry name" value="HIS_KIN"/>
    <property type="match status" value="1"/>
</dbReference>
<evidence type="ECO:0000313" key="15">
    <source>
        <dbReference type="Proteomes" id="UP001576776"/>
    </source>
</evidence>
<keyword evidence="10 11" id="KW-0472">Membrane</keyword>
<evidence type="ECO:0000313" key="14">
    <source>
        <dbReference type="EMBL" id="MFB2935926.1"/>
    </source>
</evidence>
<keyword evidence="7" id="KW-0418">Kinase</keyword>
<dbReference type="RefSeq" id="WP_413257428.1">
    <property type="nucleotide sequence ID" value="NZ_JBHFNS010000048.1"/>
</dbReference>
<feature type="domain" description="HAMP" evidence="13">
    <location>
        <begin position="207"/>
        <end position="262"/>
    </location>
</feature>
<keyword evidence="15" id="KW-1185">Reference proteome</keyword>
<dbReference type="Gene3D" id="6.10.340.10">
    <property type="match status" value="1"/>
</dbReference>
<dbReference type="SMART" id="SM00388">
    <property type="entry name" value="HisKA"/>
    <property type="match status" value="1"/>
</dbReference>
<dbReference type="SUPFAM" id="SSF47384">
    <property type="entry name" value="Homodimeric domain of signal transducing histidine kinase"/>
    <property type="match status" value="1"/>
</dbReference>
<evidence type="ECO:0000256" key="5">
    <source>
        <dbReference type="ARBA" id="ARBA00022679"/>
    </source>
</evidence>
<evidence type="ECO:0000256" key="9">
    <source>
        <dbReference type="ARBA" id="ARBA00023012"/>
    </source>
</evidence>
<keyword evidence="14" id="KW-0067">ATP-binding</keyword>
<dbReference type="Gene3D" id="3.30.565.10">
    <property type="entry name" value="Histidine kinase-like ATPase, C-terminal domain"/>
    <property type="match status" value="1"/>
</dbReference>
<dbReference type="PROSITE" id="PS50885">
    <property type="entry name" value="HAMP"/>
    <property type="match status" value="1"/>
</dbReference>
<dbReference type="InterPro" id="IPR036890">
    <property type="entry name" value="HATPase_C_sf"/>
</dbReference>
<reference evidence="14 15" key="1">
    <citation type="submission" date="2024-09" db="EMBL/GenBank/DDBJ databases">
        <title>Floridaenema gen nov. (Aerosakkonemataceae, Aerosakkonematales ord. nov., Cyanobacteria) from benthic tropical and subtropical fresh waters, with the description of four new species.</title>
        <authorList>
            <person name="Moretto J.A."/>
            <person name="Berthold D.E."/>
            <person name="Lefler F.W."/>
            <person name="Huang I.-S."/>
            <person name="Laughinghouse H. IV."/>
        </authorList>
    </citation>
    <scope>NUCLEOTIDE SEQUENCE [LARGE SCALE GENOMIC DNA]</scope>
    <source>
        <strain evidence="14 15">BLCC-F154</strain>
    </source>
</reference>
<gene>
    <name evidence="14" type="ORF">ACE1B6_11790</name>
</gene>
<dbReference type="InterPro" id="IPR003594">
    <property type="entry name" value="HATPase_dom"/>
</dbReference>
<keyword evidence="9" id="KW-0902">Two-component regulatory system</keyword>
<dbReference type="InterPro" id="IPR050428">
    <property type="entry name" value="TCS_sensor_his_kinase"/>
</dbReference>
<dbReference type="Pfam" id="PF00672">
    <property type="entry name" value="HAMP"/>
    <property type="match status" value="1"/>
</dbReference>
<proteinExistence type="predicted"/>
<evidence type="ECO:0000256" key="1">
    <source>
        <dbReference type="ARBA" id="ARBA00000085"/>
    </source>
</evidence>
<keyword evidence="14" id="KW-0547">Nucleotide-binding</keyword>
<dbReference type="CDD" id="cd00082">
    <property type="entry name" value="HisKA"/>
    <property type="match status" value="1"/>
</dbReference>
<evidence type="ECO:0000259" key="13">
    <source>
        <dbReference type="PROSITE" id="PS50885"/>
    </source>
</evidence>
<dbReference type="PANTHER" id="PTHR45436:SF5">
    <property type="entry name" value="SENSOR HISTIDINE KINASE TRCS"/>
    <property type="match status" value="1"/>
</dbReference>
<dbReference type="InterPro" id="IPR003660">
    <property type="entry name" value="HAMP_dom"/>
</dbReference>
<keyword evidence="8 11" id="KW-1133">Transmembrane helix</keyword>
<dbReference type="GO" id="GO:0005524">
    <property type="term" value="F:ATP binding"/>
    <property type="evidence" value="ECO:0007669"/>
    <property type="project" value="UniProtKB-KW"/>
</dbReference>
<protein>
    <recommendedName>
        <fullName evidence="3">histidine kinase</fullName>
        <ecNumber evidence="3">2.7.13.3</ecNumber>
    </recommendedName>
</protein>
<evidence type="ECO:0000256" key="11">
    <source>
        <dbReference type="SAM" id="Phobius"/>
    </source>
</evidence>
<dbReference type="EMBL" id="JBHFNS010000048">
    <property type="protein sequence ID" value="MFB2935926.1"/>
    <property type="molecule type" value="Genomic_DNA"/>
</dbReference>
<dbReference type="InterPro" id="IPR036097">
    <property type="entry name" value="HisK_dim/P_sf"/>
</dbReference>
<evidence type="ECO:0000256" key="3">
    <source>
        <dbReference type="ARBA" id="ARBA00012438"/>
    </source>
</evidence>
<dbReference type="InterPro" id="IPR003661">
    <property type="entry name" value="HisK_dim/P_dom"/>
</dbReference>